<organism evidence="1 2">
    <name type="scientific">Gibberella moniliformis (strain M3125 / FGSC 7600)</name>
    <name type="common">Maize ear and stalk rot fungus</name>
    <name type="synonym">Fusarium verticillioides</name>
    <dbReference type="NCBI Taxonomy" id="334819"/>
    <lineage>
        <taxon>Eukaryota</taxon>
        <taxon>Fungi</taxon>
        <taxon>Dikarya</taxon>
        <taxon>Ascomycota</taxon>
        <taxon>Pezizomycotina</taxon>
        <taxon>Sordariomycetes</taxon>
        <taxon>Hypocreomycetidae</taxon>
        <taxon>Hypocreales</taxon>
        <taxon>Nectriaceae</taxon>
        <taxon>Fusarium</taxon>
        <taxon>Fusarium fujikuroi species complex</taxon>
    </lineage>
</organism>
<dbReference type="Proteomes" id="UP000009096">
    <property type="component" value="Unassembled WGS sequence"/>
</dbReference>
<sequence length="135" mass="15436">MCQRKDLHPWAMRKCVAELGPRPTRNEDFDRLMLGHTLNQVVKLYWSDVKLVKNIIEDDKAHSPPGEALRAREGLLVKVPQAPLTHFINKSGSTGRNHNRAYARSFVKTSKLHITVKTCAATRFLLLGLLFYKNE</sequence>
<evidence type="ECO:0000313" key="1">
    <source>
        <dbReference type="EMBL" id="KYG13742.1"/>
    </source>
</evidence>
<keyword evidence="2" id="KW-1185">Reference proteome</keyword>
<reference evidence="1 2" key="2">
    <citation type="journal article" date="2010" name="Nature">
        <title>Comparative genomics reveals mobile pathogenicity chromosomes in Fusarium.</title>
        <authorList>
            <person name="Ma L.J."/>
            <person name="van der Does H.C."/>
            <person name="Borkovich K.A."/>
            <person name="Coleman J.J."/>
            <person name="Daboussi M.J."/>
            <person name="Di Pietro A."/>
            <person name="Dufresne M."/>
            <person name="Freitag M."/>
            <person name="Grabherr M."/>
            <person name="Henrissat B."/>
            <person name="Houterman P.M."/>
            <person name="Kang S."/>
            <person name="Shim W.B."/>
            <person name="Woloshuk C."/>
            <person name="Xie X."/>
            <person name="Xu J.R."/>
            <person name="Antoniw J."/>
            <person name="Baker S.E."/>
            <person name="Bluhm B.H."/>
            <person name="Breakspear A."/>
            <person name="Brown D.W."/>
            <person name="Butchko R.A."/>
            <person name="Chapman S."/>
            <person name="Coulson R."/>
            <person name="Coutinho P.M."/>
            <person name="Danchin E.G."/>
            <person name="Diener A."/>
            <person name="Gale L.R."/>
            <person name="Gardiner D.M."/>
            <person name="Goff S."/>
            <person name="Hammond-Kosack K.E."/>
            <person name="Hilburn K."/>
            <person name="Hua-Van A."/>
            <person name="Jonkers W."/>
            <person name="Kazan K."/>
            <person name="Kodira C.D."/>
            <person name="Koehrsen M."/>
            <person name="Kumar L."/>
            <person name="Lee Y.H."/>
            <person name="Li L."/>
            <person name="Manners J.M."/>
            <person name="Miranda-Saavedra D."/>
            <person name="Mukherjee M."/>
            <person name="Park G."/>
            <person name="Park J."/>
            <person name="Park S.Y."/>
            <person name="Proctor R.H."/>
            <person name="Regev A."/>
            <person name="Ruiz-Roldan M.C."/>
            <person name="Sain D."/>
            <person name="Sakthikumar S."/>
            <person name="Sykes S."/>
            <person name="Schwartz D.C."/>
            <person name="Turgeon B.G."/>
            <person name="Wapinski I."/>
            <person name="Yoder O."/>
            <person name="Young S."/>
            <person name="Zeng Q."/>
            <person name="Zhou S."/>
            <person name="Galagan J."/>
            <person name="Cuomo C.A."/>
            <person name="Kistler H.C."/>
            <person name="Rep M."/>
        </authorList>
    </citation>
    <scope>NUCLEOTIDE SEQUENCE [LARGE SCALE GENOMIC DNA]</scope>
    <source>
        <strain evidence="2">M3125 / FGSC 7600</strain>
    </source>
</reference>
<dbReference type="AlphaFoldDB" id="A0A139YC18"/>
<gene>
    <name evidence="1" type="ORF">FVEG_13988</name>
</gene>
<proteinExistence type="predicted"/>
<dbReference type="KEGG" id="fvr:FVEG_13988"/>
<reference evidence="2" key="1">
    <citation type="journal article" date="2007" name="Science">
        <title>The Fusarium graminearum genome reveals a link between localized polymorphism and pathogen specialization.</title>
        <authorList>
            <person name="Cuomo C.A."/>
            <person name="Gueldener U."/>
            <person name="Xu J.-R."/>
            <person name="Trail F."/>
            <person name="Turgeon B.G."/>
            <person name="Di Pietro A."/>
            <person name="Walton J.D."/>
            <person name="Ma L.-J."/>
            <person name="Baker S.E."/>
            <person name="Rep M."/>
            <person name="Adam G."/>
            <person name="Antoniw J."/>
            <person name="Baldwin T."/>
            <person name="Calvo S.E."/>
            <person name="Chang Y.-L."/>
            <person name="DeCaprio D."/>
            <person name="Gale L.R."/>
            <person name="Gnerre S."/>
            <person name="Goswami R.S."/>
            <person name="Hammond-Kosack K."/>
            <person name="Harris L.J."/>
            <person name="Hilburn K."/>
            <person name="Kennell J.C."/>
            <person name="Kroken S."/>
            <person name="Magnuson J.K."/>
            <person name="Mannhaupt G."/>
            <person name="Mauceli E.W."/>
            <person name="Mewes H.-W."/>
            <person name="Mitterbauer R."/>
            <person name="Muehlbauer G."/>
            <person name="Muensterkoetter M."/>
            <person name="Nelson D."/>
            <person name="O'Donnell K."/>
            <person name="Ouellet T."/>
            <person name="Qi W."/>
            <person name="Quesneville H."/>
            <person name="Roncero M.I.G."/>
            <person name="Seong K.-Y."/>
            <person name="Tetko I.V."/>
            <person name="Urban M."/>
            <person name="Waalwijk C."/>
            <person name="Ward T.J."/>
            <person name="Yao J."/>
            <person name="Birren B.W."/>
            <person name="Kistler H.C."/>
        </authorList>
    </citation>
    <scope>NUCLEOTIDE SEQUENCE [LARGE SCALE GENOMIC DNA]</scope>
    <source>
        <strain evidence="2">M3125 / FGSC 7600</strain>
    </source>
</reference>
<dbReference type="EMBL" id="DS486010">
    <property type="protein sequence ID" value="KYG13742.1"/>
    <property type="molecule type" value="Genomic_DNA"/>
</dbReference>
<dbReference type="VEuPathDB" id="FungiDB:FVEG_13988"/>
<evidence type="ECO:0000313" key="2">
    <source>
        <dbReference type="Proteomes" id="UP000009096"/>
    </source>
</evidence>
<protein>
    <submittedName>
        <fullName evidence="1">Uncharacterized protein</fullName>
    </submittedName>
</protein>
<dbReference type="GeneID" id="30071284"/>
<name>A0A139YC18_GIBM7</name>
<dbReference type="RefSeq" id="XP_018762426.1">
    <property type="nucleotide sequence ID" value="XM_018903326.1"/>
</dbReference>
<accession>A0A139YC18</accession>